<evidence type="ECO:0000256" key="1">
    <source>
        <dbReference type="SAM" id="SignalP"/>
    </source>
</evidence>
<proteinExistence type="predicted"/>
<feature type="chain" id="PRO_5034425467" evidence="1">
    <location>
        <begin position="18"/>
        <end position="180"/>
    </location>
</feature>
<evidence type="ECO:0000313" key="3">
    <source>
        <dbReference type="Proteomes" id="UP000664534"/>
    </source>
</evidence>
<name>A0A8H3IW77_9LECA</name>
<keyword evidence="1" id="KW-0732">Signal</keyword>
<accession>A0A8H3IW77</accession>
<reference evidence="2" key="1">
    <citation type="submission" date="2021-03" db="EMBL/GenBank/DDBJ databases">
        <authorList>
            <person name="Tagirdzhanova G."/>
        </authorList>
    </citation>
    <scope>NUCLEOTIDE SEQUENCE</scope>
</reference>
<organism evidence="2 3">
    <name type="scientific">Imshaugia aleurites</name>
    <dbReference type="NCBI Taxonomy" id="172621"/>
    <lineage>
        <taxon>Eukaryota</taxon>
        <taxon>Fungi</taxon>
        <taxon>Dikarya</taxon>
        <taxon>Ascomycota</taxon>
        <taxon>Pezizomycotina</taxon>
        <taxon>Lecanoromycetes</taxon>
        <taxon>OSLEUM clade</taxon>
        <taxon>Lecanoromycetidae</taxon>
        <taxon>Lecanorales</taxon>
        <taxon>Lecanorineae</taxon>
        <taxon>Parmeliaceae</taxon>
        <taxon>Imshaugia</taxon>
    </lineage>
</organism>
<protein>
    <submittedName>
        <fullName evidence="2">Uncharacterized protein</fullName>
    </submittedName>
</protein>
<keyword evidence="3" id="KW-1185">Reference proteome</keyword>
<gene>
    <name evidence="2" type="ORF">IMSHALPRED_008266</name>
</gene>
<feature type="signal peptide" evidence="1">
    <location>
        <begin position="1"/>
        <end position="17"/>
    </location>
</feature>
<dbReference type="EMBL" id="CAJPDT010000058">
    <property type="protein sequence ID" value="CAF9930740.1"/>
    <property type="molecule type" value="Genomic_DNA"/>
</dbReference>
<dbReference type="AlphaFoldDB" id="A0A8H3IW77"/>
<sequence>MGLFVFCMFVSIHLSEALFLPFNSSTLQLPSQDTVLGTANLNTAPAQGNNPWPPPPYQRYIGNGLAINIMAYGDTLPKRYSPSILPALSAIQHIIEVAGEPSDVLEEITTVGEIKGQVYTEVGFYSLHPPAGIRRSQAAYVIHKVWQLVRDYLPPDEITQSTIIFEGSDLALFRFSFRVI</sequence>
<comment type="caution">
    <text evidence="2">The sequence shown here is derived from an EMBL/GenBank/DDBJ whole genome shotgun (WGS) entry which is preliminary data.</text>
</comment>
<evidence type="ECO:0000313" key="2">
    <source>
        <dbReference type="EMBL" id="CAF9930740.1"/>
    </source>
</evidence>
<dbReference type="OrthoDB" id="10415902at2759"/>
<dbReference type="Proteomes" id="UP000664534">
    <property type="component" value="Unassembled WGS sequence"/>
</dbReference>